<dbReference type="Proteomes" id="UP001054945">
    <property type="component" value="Unassembled WGS sequence"/>
</dbReference>
<keyword evidence="5" id="KW-1185">Reference proteome</keyword>
<dbReference type="GO" id="GO:0009249">
    <property type="term" value="P:protein lipoylation"/>
    <property type="evidence" value="ECO:0007669"/>
    <property type="project" value="InterPro"/>
</dbReference>
<dbReference type="GO" id="GO:0005739">
    <property type="term" value="C:mitochondrion"/>
    <property type="evidence" value="ECO:0007669"/>
    <property type="project" value="TreeGrafter"/>
</dbReference>
<dbReference type="PROSITE" id="PS51733">
    <property type="entry name" value="BPL_LPL_CATALYTIC"/>
    <property type="match status" value="1"/>
</dbReference>
<gene>
    <name evidence="4" type="ORF">CEXT_530221</name>
</gene>
<dbReference type="Gene3D" id="3.30.930.10">
    <property type="entry name" value="Bira Bifunctional Protein, Domain 2"/>
    <property type="match status" value="1"/>
</dbReference>
<dbReference type="EMBL" id="BPLR01012184">
    <property type="protein sequence ID" value="GIY51997.1"/>
    <property type="molecule type" value="Genomic_DNA"/>
</dbReference>
<dbReference type="GO" id="GO:0017118">
    <property type="term" value="F:lipoyltransferase activity"/>
    <property type="evidence" value="ECO:0007669"/>
    <property type="project" value="TreeGrafter"/>
</dbReference>
<dbReference type="Pfam" id="PF21948">
    <property type="entry name" value="LplA-B_cat"/>
    <property type="match status" value="1"/>
</dbReference>
<feature type="domain" description="BPL/LPL catalytic" evidence="3">
    <location>
        <begin position="1"/>
        <end position="85"/>
    </location>
</feature>
<dbReference type="AlphaFoldDB" id="A0AAV4U2M5"/>
<sequence length="92" mass="10450">MLYISGTASKLGRNNAYHHCTVLVNVDQTKLRQSLFRNLKGVESKATSSLRAEVMNLKLLCPDIDTIKVIEAVSNYYKQLHEVSIHTSFLKR</sequence>
<evidence type="ECO:0000256" key="2">
    <source>
        <dbReference type="ARBA" id="ARBA00008242"/>
    </source>
</evidence>
<dbReference type="InterPro" id="IPR004143">
    <property type="entry name" value="BPL_LPL_catalytic"/>
</dbReference>
<evidence type="ECO:0000313" key="4">
    <source>
        <dbReference type="EMBL" id="GIY51997.1"/>
    </source>
</evidence>
<protein>
    <recommendedName>
        <fullName evidence="3">BPL/LPL catalytic domain-containing protein</fullName>
    </recommendedName>
</protein>
<evidence type="ECO:0000259" key="3">
    <source>
        <dbReference type="PROSITE" id="PS51733"/>
    </source>
</evidence>
<proteinExistence type="inferred from homology"/>
<comment type="similarity">
    <text evidence="2">Belongs to the LplA family.</text>
</comment>
<dbReference type="PANTHER" id="PTHR12561">
    <property type="entry name" value="LIPOATE-PROTEIN LIGASE"/>
    <property type="match status" value="1"/>
</dbReference>
<dbReference type="SUPFAM" id="SSF55681">
    <property type="entry name" value="Class II aaRS and biotin synthetases"/>
    <property type="match status" value="1"/>
</dbReference>
<dbReference type="PANTHER" id="PTHR12561:SF3">
    <property type="entry name" value="LIPOYLTRANSFERASE 1, MITOCHONDRIAL"/>
    <property type="match status" value="1"/>
</dbReference>
<evidence type="ECO:0000256" key="1">
    <source>
        <dbReference type="ARBA" id="ARBA00005085"/>
    </source>
</evidence>
<dbReference type="InterPro" id="IPR004562">
    <property type="entry name" value="LipoylTrfase_LipoateP_Ligase"/>
</dbReference>
<evidence type="ECO:0000313" key="5">
    <source>
        <dbReference type="Proteomes" id="UP001054945"/>
    </source>
</evidence>
<dbReference type="InterPro" id="IPR045864">
    <property type="entry name" value="aa-tRNA-synth_II/BPL/LPL"/>
</dbReference>
<name>A0AAV4U2M5_CAEEX</name>
<accession>A0AAV4U2M5</accession>
<reference evidence="4 5" key="1">
    <citation type="submission" date="2021-06" db="EMBL/GenBank/DDBJ databases">
        <title>Caerostris extrusa draft genome.</title>
        <authorList>
            <person name="Kono N."/>
            <person name="Arakawa K."/>
        </authorList>
    </citation>
    <scope>NUCLEOTIDE SEQUENCE [LARGE SCALE GENOMIC DNA]</scope>
</reference>
<organism evidence="4 5">
    <name type="scientific">Caerostris extrusa</name>
    <name type="common">Bark spider</name>
    <name type="synonym">Caerostris bankana</name>
    <dbReference type="NCBI Taxonomy" id="172846"/>
    <lineage>
        <taxon>Eukaryota</taxon>
        <taxon>Metazoa</taxon>
        <taxon>Ecdysozoa</taxon>
        <taxon>Arthropoda</taxon>
        <taxon>Chelicerata</taxon>
        <taxon>Arachnida</taxon>
        <taxon>Araneae</taxon>
        <taxon>Araneomorphae</taxon>
        <taxon>Entelegynae</taxon>
        <taxon>Araneoidea</taxon>
        <taxon>Araneidae</taxon>
        <taxon>Caerostris</taxon>
    </lineage>
</organism>
<comment type="caution">
    <text evidence="4">The sequence shown here is derived from an EMBL/GenBank/DDBJ whole genome shotgun (WGS) entry which is preliminary data.</text>
</comment>
<comment type="pathway">
    <text evidence="1">Protein modification; protein lipoylation via exogenous pathway; protein N(6)-(lipoyl)lysine from lipoate: step 2/2.</text>
</comment>